<sequence>MTDQAAWIDVVHRLVDRVMVGGDFEELEAIATPGFAAGARRWIEPFRQSFPDVRMEIVETVADGSTVVARLRCSGTQLGSWRGHPPTGRRFSDIDEVYFFRFEGDRLAGAWGVEDNLTRFRQLGIHEL</sequence>
<proteinExistence type="predicted"/>
<organism evidence="1 2">
    <name type="scientific">Lysobacter korlensis</name>
    <dbReference type="NCBI Taxonomy" id="553636"/>
    <lineage>
        <taxon>Bacteria</taxon>
        <taxon>Pseudomonadati</taxon>
        <taxon>Pseudomonadota</taxon>
        <taxon>Gammaproteobacteria</taxon>
        <taxon>Lysobacterales</taxon>
        <taxon>Lysobacteraceae</taxon>
        <taxon>Lysobacter</taxon>
    </lineage>
</organism>
<dbReference type="PANTHER" id="PTHR38436">
    <property type="entry name" value="POLYKETIDE CYCLASE SNOAL-LIKE DOMAIN"/>
    <property type="match status" value="1"/>
</dbReference>
<dbReference type="Pfam" id="PF07366">
    <property type="entry name" value="SnoaL"/>
    <property type="match status" value="1"/>
</dbReference>
<protein>
    <submittedName>
        <fullName evidence="1">Ester cyclase</fullName>
    </submittedName>
</protein>
<dbReference type="PANTHER" id="PTHR38436:SF1">
    <property type="entry name" value="ESTER CYCLASE"/>
    <property type="match status" value="1"/>
</dbReference>
<dbReference type="InterPro" id="IPR032710">
    <property type="entry name" value="NTF2-like_dom_sf"/>
</dbReference>
<comment type="caution">
    <text evidence="1">The sequence shown here is derived from an EMBL/GenBank/DDBJ whole genome shotgun (WGS) entry which is preliminary data.</text>
</comment>
<dbReference type="SUPFAM" id="SSF54427">
    <property type="entry name" value="NTF2-like"/>
    <property type="match status" value="1"/>
</dbReference>
<dbReference type="RefSeq" id="WP_386674832.1">
    <property type="nucleotide sequence ID" value="NZ_JBHLTG010000009.1"/>
</dbReference>
<dbReference type="Gene3D" id="3.10.450.50">
    <property type="match status" value="1"/>
</dbReference>
<dbReference type="Proteomes" id="UP001589896">
    <property type="component" value="Unassembled WGS sequence"/>
</dbReference>
<accession>A0ABV6RXK5</accession>
<name>A0ABV6RXK5_9GAMM</name>
<gene>
    <name evidence="1" type="ORF">ACFFGH_28105</name>
</gene>
<keyword evidence="2" id="KW-1185">Reference proteome</keyword>
<dbReference type="InterPro" id="IPR009959">
    <property type="entry name" value="Cyclase_SnoaL-like"/>
</dbReference>
<dbReference type="EMBL" id="JBHLTG010000009">
    <property type="protein sequence ID" value="MFC0681712.1"/>
    <property type="molecule type" value="Genomic_DNA"/>
</dbReference>
<evidence type="ECO:0000313" key="1">
    <source>
        <dbReference type="EMBL" id="MFC0681712.1"/>
    </source>
</evidence>
<reference evidence="1 2" key="1">
    <citation type="submission" date="2024-09" db="EMBL/GenBank/DDBJ databases">
        <authorList>
            <person name="Sun Q."/>
            <person name="Mori K."/>
        </authorList>
    </citation>
    <scope>NUCLEOTIDE SEQUENCE [LARGE SCALE GENOMIC DNA]</scope>
    <source>
        <strain evidence="1 2">KCTC 23076</strain>
    </source>
</reference>
<evidence type="ECO:0000313" key="2">
    <source>
        <dbReference type="Proteomes" id="UP001589896"/>
    </source>
</evidence>